<dbReference type="GO" id="GO:0048038">
    <property type="term" value="F:quinone binding"/>
    <property type="evidence" value="ECO:0007669"/>
    <property type="project" value="UniProtKB-UniRule"/>
</dbReference>
<keyword evidence="2" id="KW-1133">Transmembrane helix</keyword>
<evidence type="ECO:0000256" key="1">
    <source>
        <dbReference type="ARBA" id="ARBA00005698"/>
    </source>
</evidence>
<feature type="transmembrane region" description="Helical" evidence="2">
    <location>
        <begin position="19"/>
        <end position="38"/>
    </location>
</feature>
<comment type="subcellular location">
    <subcellularLocation>
        <location evidence="2">Cell membrane</location>
        <topology evidence="2">Multi-pass membrane protein</topology>
    </subcellularLocation>
</comment>
<dbReference type="KEGG" id="gxy:GLX_08680"/>
<feature type="transmembrane region" description="Helical" evidence="2">
    <location>
        <begin position="159"/>
        <end position="182"/>
    </location>
</feature>
<feature type="transmembrane region" description="Helical" evidence="2">
    <location>
        <begin position="45"/>
        <end position="66"/>
    </location>
</feature>
<dbReference type="Gene3D" id="1.20.120.1200">
    <property type="entry name" value="NADH-ubiquinone/plastoquinone oxidoreductase chain 6, subunit NuoJ"/>
    <property type="match status" value="1"/>
</dbReference>
<dbReference type="NCBIfam" id="NF005164">
    <property type="entry name" value="PRK06638.1-4"/>
    <property type="match status" value="1"/>
</dbReference>
<dbReference type="Pfam" id="PF00499">
    <property type="entry name" value="Oxidored_q3"/>
    <property type="match status" value="1"/>
</dbReference>
<dbReference type="GO" id="GO:0008137">
    <property type="term" value="F:NADH dehydrogenase (ubiquinone) activity"/>
    <property type="evidence" value="ECO:0007669"/>
    <property type="project" value="UniProtKB-UniRule"/>
</dbReference>
<dbReference type="PATRIC" id="fig|634177.7.peg.1018"/>
<name>G2I583_KOMMN</name>
<keyword evidence="2" id="KW-0874">Quinone</keyword>
<comment type="similarity">
    <text evidence="1 2">Belongs to the complex I subunit 6 family.</text>
</comment>
<dbReference type="AlphaFoldDB" id="G2I583"/>
<keyword evidence="2" id="KW-0472">Membrane</keyword>
<sequence>MPAGGKIHAAGSPPMMTQIVFYVFAAVLVLSATMVVCARNPVHSVLFLILAFFNASGLFLIAGAEFLAMTLVIVYVGAVAVLFLFVVMMLDVNFTRMREGVQRYAPIGGLVGGVLLLELVMAFARWRSASNIDQIPHLVPSSPTRTNTAALGDVIYTHYIFLFQSCALVLLVAMIGAIVLTLRDRPTGRRQNIDRQHDRVVQDSLEMLQVPLGAGVAAQGGFLRPHESYDVAAVPGTYGTEAWRVREVAEEAQAVLVVTPPTESTKGQGDA</sequence>
<dbReference type="STRING" id="634177.GLX_08680"/>
<evidence type="ECO:0000313" key="4">
    <source>
        <dbReference type="Proteomes" id="UP000009044"/>
    </source>
</evidence>
<dbReference type="HOGENOM" id="CLU_085957_5_1_5"/>
<dbReference type="EC" id="7.1.1.-" evidence="2"/>
<evidence type="ECO:0000313" key="3">
    <source>
        <dbReference type="EMBL" id="BAK83280.1"/>
    </source>
</evidence>
<dbReference type="Proteomes" id="UP000009044">
    <property type="component" value="Chromosome"/>
</dbReference>
<comment type="function">
    <text evidence="2">NDH-1 shuttles electrons from NADH, via FMN and iron-sulfur (Fe-S) centers, to quinones in the respiratory chain. Couples the redox reaction to proton translocation (for every two electrons transferred, four hydrogen ions are translocated across the cytoplasmic membrane), and thus conserves the redox energy in a proton gradient.</text>
</comment>
<keyword evidence="2" id="KW-0520">NAD</keyword>
<reference evidence="4" key="1">
    <citation type="journal article" date="2011" name="J. Bacteriol.">
        <title>Complete genome sequence of NBRC 3288, a unique cellulose-nonproducing strain of Gluconacetobacter xylinus isolated from vinegar.</title>
        <authorList>
            <person name="Ogino H."/>
            <person name="Azuma Y."/>
            <person name="Hosoyama A."/>
            <person name="Nakazawa H."/>
            <person name="Matsutani M."/>
            <person name="Hasegawa A."/>
            <person name="Otsuyama K."/>
            <person name="Matsushita K."/>
            <person name="Fujita N."/>
            <person name="Shirai M."/>
        </authorList>
    </citation>
    <scope>NUCLEOTIDE SEQUENCE [LARGE SCALE GENOMIC DNA]</scope>
    <source>
        <strain evidence="4">NBRC 3288 / BCRC 11682 / LMG 1693</strain>
    </source>
</reference>
<evidence type="ECO:0000256" key="2">
    <source>
        <dbReference type="RuleBase" id="RU004429"/>
    </source>
</evidence>
<comment type="catalytic activity">
    <reaction evidence="2">
        <text>a quinone + NADH + 5 H(+)(in) = a quinol + NAD(+) + 4 H(+)(out)</text>
        <dbReference type="Rhea" id="RHEA:57888"/>
        <dbReference type="ChEBI" id="CHEBI:15378"/>
        <dbReference type="ChEBI" id="CHEBI:24646"/>
        <dbReference type="ChEBI" id="CHEBI:57540"/>
        <dbReference type="ChEBI" id="CHEBI:57945"/>
        <dbReference type="ChEBI" id="CHEBI:132124"/>
    </reaction>
</comment>
<dbReference type="PANTHER" id="PTHR33269">
    <property type="entry name" value="NADH-UBIQUINONE OXIDOREDUCTASE CHAIN 6"/>
    <property type="match status" value="1"/>
</dbReference>
<dbReference type="InterPro" id="IPR042106">
    <property type="entry name" value="Nuo/plastoQ_OxRdtase_6_NuoJ"/>
</dbReference>
<dbReference type="eggNOG" id="COG0839">
    <property type="taxonomic scope" value="Bacteria"/>
</dbReference>
<feature type="transmembrane region" description="Helical" evidence="2">
    <location>
        <begin position="104"/>
        <end position="124"/>
    </location>
</feature>
<organism evidence="3 4">
    <name type="scientific">Komagataeibacter medellinensis (strain NBRC 3288 / BCRC 11682 / LMG 1693 / Kondo 51)</name>
    <name type="common">Gluconacetobacter medellinensis</name>
    <dbReference type="NCBI Taxonomy" id="634177"/>
    <lineage>
        <taxon>Bacteria</taxon>
        <taxon>Pseudomonadati</taxon>
        <taxon>Pseudomonadota</taxon>
        <taxon>Alphaproteobacteria</taxon>
        <taxon>Acetobacterales</taxon>
        <taxon>Acetobacteraceae</taxon>
        <taxon>Komagataeibacter</taxon>
    </lineage>
</organism>
<accession>G2I583</accession>
<feature type="transmembrane region" description="Helical" evidence="2">
    <location>
        <begin position="72"/>
        <end position="92"/>
    </location>
</feature>
<proteinExistence type="inferred from homology"/>
<dbReference type="InterPro" id="IPR001457">
    <property type="entry name" value="NADH_UbQ/plastoQ_OxRdtase_su6"/>
</dbReference>
<dbReference type="EMBL" id="AP012159">
    <property type="protein sequence ID" value="BAK83280.1"/>
    <property type="molecule type" value="Genomic_DNA"/>
</dbReference>
<dbReference type="GO" id="GO:0005886">
    <property type="term" value="C:plasma membrane"/>
    <property type="evidence" value="ECO:0007669"/>
    <property type="project" value="UniProtKB-SubCell"/>
</dbReference>
<protein>
    <recommendedName>
        <fullName evidence="2">NADH-quinone oxidoreductase subunit J</fullName>
        <ecNumber evidence="2">7.1.1.-</ecNumber>
    </recommendedName>
</protein>
<gene>
    <name evidence="3" type="primary">nuoJ</name>
    <name evidence="3" type="ordered locus">GLX_08680</name>
</gene>
<dbReference type="PANTHER" id="PTHR33269:SF17">
    <property type="entry name" value="NADH-UBIQUINONE OXIDOREDUCTASE CHAIN 6"/>
    <property type="match status" value="1"/>
</dbReference>
<keyword evidence="2" id="KW-1003">Cell membrane</keyword>
<keyword evidence="2" id="KW-0812">Transmembrane</keyword>